<gene>
    <name evidence="1" type="ORF">BS638_12425</name>
</gene>
<proteinExistence type="predicted"/>
<dbReference type="EMBL" id="MRAE01000044">
    <property type="protein sequence ID" value="OOO63998.1"/>
    <property type="molecule type" value="Genomic_DNA"/>
</dbReference>
<accession>A0A1S9I147</accession>
<evidence type="ECO:0008006" key="3">
    <source>
        <dbReference type="Google" id="ProtNLM"/>
    </source>
</evidence>
<dbReference type="AlphaFoldDB" id="A0A1S9I147"/>
<protein>
    <recommendedName>
        <fullName evidence="3">DUF5659 domain-containing protein</fullName>
    </recommendedName>
</protein>
<organism evidence="1 2">
    <name type="scientific">Clostridium tepidum</name>
    <dbReference type="NCBI Taxonomy" id="1962263"/>
    <lineage>
        <taxon>Bacteria</taxon>
        <taxon>Bacillati</taxon>
        <taxon>Bacillota</taxon>
        <taxon>Clostridia</taxon>
        <taxon>Eubacteriales</taxon>
        <taxon>Clostridiaceae</taxon>
        <taxon>Clostridium</taxon>
    </lineage>
</organism>
<evidence type="ECO:0000313" key="1">
    <source>
        <dbReference type="EMBL" id="OOO63998.1"/>
    </source>
</evidence>
<reference evidence="1 2" key="1">
    <citation type="submission" date="2016-12" db="EMBL/GenBank/DDBJ databases">
        <title>Clostridium tepidum sp. nov., a close relative of Clostridium sporogenes and Clostridium botulinum Group I.</title>
        <authorList>
            <person name="Dobritsa A.P."/>
            <person name="Kutumbaka K.K."/>
            <person name="Werner K."/>
            <person name="Wiedmann M."/>
            <person name="Asmus A."/>
            <person name="Samadpour M."/>
        </authorList>
    </citation>
    <scope>NUCLEOTIDE SEQUENCE [LARGE SCALE GENOMIC DNA]</scope>
    <source>
        <strain evidence="1 2">IEH 97212</strain>
    </source>
</reference>
<dbReference type="OrthoDB" id="2932668at2"/>
<dbReference type="Proteomes" id="UP000190256">
    <property type="component" value="Unassembled WGS sequence"/>
</dbReference>
<name>A0A1S9I147_9CLOT</name>
<evidence type="ECO:0000313" key="2">
    <source>
        <dbReference type="Proteomes" id="UP000190256"/>
    </source>
</evidence>
<sequence>MEKREFKYTYNKEQSLFFVKNGAELVDYDIHKKTKMIFFKFVNNDKLQELYSLWNSNKRNK</sequence>
<dbReference type="RefSeq" id="WP_078054783.1">
    <property type="nucleotide sequence ID" value="NZ_MRAE01000044.1"/>
</dbReference>
<comment type="caution">
    <text evidence="1">The sequence shown here is derived from an EMBL/GenBank/DDBJ whole genome shotgun (WGS) entry which is preliminary data.</text>
</comment>